<feature type="domain" description="CCHC-type" evidence="2">
    <location>
        <begin position="293"/>
        <end position="307"/>
    </location>
</feature>
<evidence type="ECO:0000259" key="2">
    <source>
        <dbReference type="PROSITE" id="PS50158"/>
    </source>
</evidence>
<accession>A0ABQ9HMV3</accession>
<keyword evidence="1" id="KW-0479">Metal-binding</keyword>
<protein>
    <recommendedName>
        <fullName evidence="2">CCHC-type domain-containing protein</fullName>
    </recommendedName>
</protein>
<dbReference type="PANTHER" id="PTHR11439">
    <property type="entry name" value="GAG-POL-RELATED RETROTRANSPOSON"/>
    <property type="match status" value="1"/>
</dbReference>
<keyword evidence="4" id="KW-1185">Reference proteome</keyword>
<dbReference type="CDD" id="cd09272">
    <property type="entry name" value="RNase_HI_RT_Ty1"/>
    <property type="match status" value="1"/>
</dbReference>
<dbReference type="PROSITE" id="PS50158">
    <property type="entry name" value="ZF_CCHC"/>
    <property type="match status" value="1"/>
</dbReference>
<dbReference type="PANTHER" id="PTHR11439:SF483">
    <property type="entry name" value="PEPTIDE SYNTHASE GLIP-LIKE, PUTATIVE (AFU_ORTHOLOGUE AFUA_3G12920)-RELATED"/>
    <property type="match status" value="1"/>
</dbReference>
<name>A0ABQ9HMV3_9NEOP</name>
<dbReference type="InterPro" id="IPR001878">
    <property type="entry name" value="Znf_CCHC"/>
</dbReference>
<dbReference type="EMBL" id="JARBHB010000004">
    <property type="protein sequence ID" value="KAJ8885426.1"/>
    <property type="molecule type" value="Genomic_DNA"/>
</dbReference>
<reference evidence="3 4" key="1">
    <citation type="submission" date="2023-02" db="EMBL/GenBank/DDBJ databases">
        <title>LHISI_Scaffold_Assembly.</title>
        <authorList>
            <person name="Stuart O.P."/>
            <person name="Cleave R."/>
            <person name="Magrath M.J.L."/>
            <person name="Mikheyev A.S."/>
        </authorList>
    </citation>
    <scope>NUCLEOTIDE SEQUENCE [LARGE SCALE GENOMIC DNA]</scope>
    <source>
        <strain evidence="3">Daus_M_001</strain>
        <tissue evidence="3">Leg muscle</tissue>
    </source>
</reference>
<evidence type="ECO:0000313" key="3">
    <source>
        <dbReference type="EMBL" id="KAJ8885426.1"/>
    </source>
</evidence>
<keyword evidence="1" id="KW-0862">Zinc</keyword>
<sequence>MMKLNTEIKVQITDNPEIIVGPKIENARGFINIHQESYMDQLLNIYNMDCTKPITTPAVSGTDNSEDCNGMEGVNFPYRKDVGSLLYLSNRSRPDITYAVTIGSSKVENPTVHDVKKFKWIFRYLQGTRNLRLRYSADLNTSLIDAYSDADYADDGTPCRSTSGDVILYMGSPVAWSTRKQPIISLSTAESEFIATSECVKKVLFLKSLYKELTEEALNKILTGGKNYAQAVESREDQFCGPDRVPAEIRYVDNRRCQYCRKPNHTARNRFQRKSAVVQKLECYREKFKGEVKCRKCGRNGHKTVDCHVPECGKLKRCCTDGGQVSHTPRRDHLTANGGGSEAADGMKYLLLYAATKQTKVESIMAL</sequence>
<keyword evidence="1" id="KW-0863">Zinc-finger</keyword>
<evidence type="ECO:0000313" key="4">
    <source>
        <dbReference type="Proteomes" id="UP001159363"/>
    </source>
</evidence>
<dbReference type="Proteomes" id="UP001159363">
    <property type="component" value="Chromosome X"/>
</dbReference>
<organism evidence="3 4">
    <name type="scientific">Dryococelus australis</name>
    <dbReference type="NCBI Taxonomy" id="614101"/>
    <lineage>
        <taxon>Eukaryota</taxon>
        <taxon>Metazoa</taxon>
        <taxon>Ecdysozoa</taxon>
        <taxon>Arthropoda</taxon>
        <taxon>Hexapoda</taxon>
        <taxon>Insecta</taxon>
        <taxon>Pterygota</taxon>
        <taxon>Neoptera</taxon>
        <taxon>Polyneoptera</taxon>
        <taxon>Phasmatodea</taxon>
        <taxon>Verophasmatodea</taxon>
        <taxon>Anareolatae</taxon>
        <taxon>Phasmatidae</taxon>
        <taxon>Eurycanthinae</taxon>
        <taxon>Dryococelus</taxon>
    </lineage>
</organism>
<comment type="caution">
    <text evidence="3">The sequence shown here is derived from an EMBL/GenBank/DDBJ whole genome shotgun (WGS) entry which is preliminary data.</text>
</comment>
<gene>
    <name evidence="3" type="ORF">PR048_011623</name>
</gene>
<evidence type="ECO:0000256" key="1">
    <source>
        <dbReference type="PROSITE-ProRule" id="PRU00047"/>
    </source>
</evidence>
<proteinExistence type="predicted"/>